<evidence type="ECO:0000256" key="1">
    <source>
        <dbReference type="SAM" id="Coils"/>
    </source>
</evidence>
<organism evidence="3">
    <name type="scientific">Rhodotorula toruloides</name>
    <name type="common">Yeast</name>
    <name type="synonym">Rhodosporidium toruloides</name>
    <dbReference type="NCBI Taxonomy" id="5286"/>
    <lineage>
        <taxon>Eukaryota</taxon>
        <taxon>Fungi</taxon>
        <taxon>Dikarya</taxon>
        <taxon>Basidiomycota</taxon>
        <taxon>Pucciniomycotina</taxon>
        <taxon>Microbotryomycetes</taxon>
        <taxon>Sporidiobolales</taxon>
        <taxon>Sporidiobolaceae</taxon>
        <taxon>Rhodotorula</taxon>
    </lineage>
</organism>
<feature type="region of interest" description="Disordered" evidence="2">
    <location>
        <begin position="618"/>
        <end position="676"/>
    </location>
</feature>
<gene>
    <name evidence="3" type="ORF">RHTO0S_11e01618g</name>
</gene>
<keyword evidence="1" id="KW-0175">Coiled coil</keyword>
<accession>A0A061BF19</accession>
<feature type="region of interest" description="Disordered" evidence="2">
    <location>
        <begin position="587"/>
        <end position="606"/>
    </location>
</feature>
<feature type="compositionally biased region" description="Low complexity" evidence="2">
    <location>
        <begin position="587"/>
        <end position="597"/>
    </location>
</feature>
<evidence type="ECO:0000256" key="2">
    <source>
        <dbReference type="SAM" id="MobiDB-lite"/>
    </source>
</evidence>
<feature type="region of interest" description="Disordered" evidence="2">
    <location>
        <begin position="549"/>
        <end position="569"/>
    </location>
</feature>
<feature type="compositionally biased region" description="Low complexity" evidence="2">
    <location>
        <begin position="553"/>
        <end position="569"/>
    </location>
</feature>
<protein>
    <submittedName>
        <fullName evidence="3">RHTO0S11e01618g1_1</fullName>
    </submittedName>
</protein>
<name>A0A061BF19_RHOTO</name>
<evidence type="ECO:0000313" key="3">
    <source>
        <dbReference type="EMBL" id="CDR45530.1"/>
    </source>
</evidence>
<dbReference type="AlphaFoldDB" id="A0A061BF19"/>
<dbReference type="OrthoDB" id="2530161at2759"/>
<reference evidence="3" key="1">
    <citation type="journal article" date="2014" name="Genome Announc.">
        <title>Draft genome sequence of Rhodosporidium toruloides CECT1137, an oleaginous yeast of biotechnological interest.</title>
        <authorList>
            <person name="Morin N."/>
            <person name="Calcas X."/>
            <person name="Devillers H."/>
            <person name="Durrens P."/>
            <person name="Sherman D.J."/>
            <person name="Nicaud J.-M."/>
            <person name="Neuveglise C."/>
        </authorList>
    </citation>
    <scope>NUCLEOTIDE SEQUENCE</scope>
    <source>
        <strain evidence="3">CECT1137</strain>
    </source>
</reference>
<sequence length="676" mass="73922">MPLNPRFFEMGAKTWRDPLTHQKWVEEEKSRLEAAKKKAAEEKLAKEVENASSKLAQKKIVEKGRLVDEQKKDESLAQLKADVARLEAKQAGKVEDPLKEILEYDKNRVVRQAEEREKELDKEVKLTAAEMLKLREKELEEKKKKQEKELADLADRRRRELLEYKHALGLSHDHPRLPQRPPLISRRPLSLHDDPEFWKLEDSARHRLELMHPDERLQYGFGPYEEDEVERELALRAGSDGLTGAQGNSTLDERQLALKMKEFICTEETHVAGVTKTFEPISHAVPLDLPDLATLPPQDQQQAELIIQQEAQLLQDDLVRFAIEQYGANALLGLRIYGPLPVEYPALLQEGYVYEVRAEGVPALISKAQPPLRSRYSGRPSQSKKAVGPTSRGRYSHFGGTGGAHFDSPLFGLEDDFLAGLGHEAYGAGGAHAGGISGTAAAGRGAAASSWKRPAAGRGGGAGLFGRGDDFALFDDPLARQSRFATTAAQPVVPPYLENLPWAAQQYVKRMRALQEQEEVAALAQAAANPRLPHLATLHHQQTALPLHHTARPPMAGSSPAPQPPAAANLAHTRANPTAHPLPMQAAQTALPTQPAQHDAGGGGVFRLAGGLLDRLRGKEAAPQATTDPDHGAGGPLLGQDGVTSAAAPLAQPLPQAQPQRVVPSKENGWRGAQPW</sequence>
<proteinExistence type="predicted"/>
<feature type="coiled-coil region" evidence="1">
    <location>
        <begin position="22"/>
        <end position="163"/>
    </location>
</feature>
<feature type="region of interest" description="Disordered" evidence="2">
    <location>
        <begin position="371"/>
        <end position="393"/>
    </location>
</feature>
<dbReference type="EMBL" id="LK052946">
    <property type="protein sequence ID" value="CDR45530.1"/>
    <property type="molecule type" value="Genomic_DNA"/>
</dbReference>
<feature type="compositionally biased region" description="Low complexity" evidence="2">
    <location>
        <begin position="646"/>
        <end position="660"/>
    </location>
</feature>